<dbReference type="SUPFAM" id="SSF56507">
    <property type="entry name" value="Methionine synthase activation domain-like"/>
    <property type="match status" value="1"/>
</dbReference>
<dbReference type="AlphaFoldDB" id="A0A371IRA7"/>
<accession>A0A371IRA7</accession>
<dbReference type="Pfam" id="PF02965">
    <property type="entry name" value="Met_synt_B12"/>
    <property type="match status" value="1"/>
</dbReference>
<reference evidence="2 3" key="1">
    <citation type="journal article" date="2017" name="Genome Announc.">
        <title>Draft Genome Sequence of Romboutsia maritimum sp. nov. Strain CCRI-22766(T), Isolated from Coastal Estuarine Mud.</title>
        <authorList>
            <person name="Maheux A.F."/>
            <person name="Boudreau D.K."/>
            <person name="Berube E."/>
            <person name="Boissinot M."/>
            <person name="Raymond F."/>
            <person name="Brodeur S."/>
            <person name="Corbeil J."/>
            <person name="Brightwell G."/>
            <person name="Broda D."/>
            <person name="Omar R.F."/>
            <person name="Bergeron M.G."/>
        </authorList>
    </citation>
    <scope>NUCLEOTIDE SEQUENCE [LARGE SCALE GENOMIC DNA]</scope>
    <source>
        <strain evidence="2 3">CCRI-22766</strain>
    </source>
</reference>
<dbReference type="Gene3D" id="3.40.109.40">
    <property type="match status" value="1"/>
</dbReference>
<feature type="domain" description="AdoMet activation" evidence="1">
    <location>
        <begin position="141"/>
        <end position="209"/>
    </location>
</feature>
<dbReference type="RefSeq" id="WP_095406738.1">
    <property type="nucleotide sequence ID" value="NZ_NOJZ02000021.1"/>
</dbReference>
<organism evidence="2 3">
    <name type="scientific">Romboutsia maritimum</name>
    <dbReference type="NCBI Taxonomy" id="2020948"/>
    <lineage>
        <taxon>Bacteria</taxon>
        <taxon>Bacillati</taxon>
        <taxon>Bacillota</taxon>
        <taxon>Clostridia</taxon>
        <taxon>Peptostreptococcales</taxon>
        <taxon>Peptostreptococcaceae</taxon>
        <taxon>Romboutsia</taxon>
    </lineage>
</organism>
<dbReference type="Proteomes" id="UP000243494">
    <property type="component" value="Unassembled WGS sequence"/>
</dbReference>
<dbReference type="OrthoDB" id="9816190at2"/>
<dbReference type="PIRSF" id="PIRSF037984">
    <property type="entry name" value="Met_synth_TM0269_prd"/>
    <property type="match status" value="1"/>
</dbReference>
<dbReference type="GO" id="GO:0008705">
    <property type="term" value="F:methionine synthase activity"/>
    <property type="evidence" value="ECO:0007669"/>
    <property type="project" value="InterPro"/>
</dbReference>
<dbReference type="EMBL" id="NOJZ02000021">
    <property type="protein sequence ID" value="RDY23016.1"/>
    <property type="molecule type" value="Genomic_DNA"/>
</dbReference>
<gene>
    <name evidence="2" type="ORF">CHF27_010515</name>
</gene>
<dbReference type="InterPro" id="IPR037010">
    <property type="entry name" value="VitB12-dep_Met_synth_activ_sf"/>
</dbReference>
<dbReference type="InterPro" id="IPR004223">
    <property type="entry name" value="VitB12-dep_Met_synth_activ_dom"/>
</dbReference>
<sequence length="242" mass="27812">MKKDFLSLIDINQDEVLRYLEYKGQEISKELIEIINECRDFTKQRINPRYILRVYSLKHKSENSKRSEIIKLEGTNINLESRDLYDLLKNCNKCIVMAATLGIEIEREIRKYSYQNLTKGIIIDACATTAIEEICDLIQSEIKIKLLKDGKYITQRYSPGYGDLSIFKNIDIINLLDSSKEIGLTITQNGIMIPRKSVIAIIGISDSVTIHNTKSCKNCKNNTTCKYRKEVEGCGYKGIHKE</sequence>
<evidence type="ECO:0000313" key="3">
    <source>
        <dbReference type="Proteomes" id="UP000243494"/>
    </source>
</evidence>
<comment type="caution">
    <text evidence="2">The sequence shown here is derived from an EMBL/GenBank/DDBJ whole genome shotgun (WGS) entry which is preliminary data.</text>
</comment>
<evidence type="ECO:0000259" key="1">
    <source>
        <dbReference type="Pfam" id="PF02965"/>
    </source>
</evidence>
<dbReference type="InterPro" id="IPR017342">
    <property type="entry name" value="S-AdoMet-dep_Met_synth_prd"/>
</dbReference>
<protein>
    <submittedName>
        <fullName evidence="2">Vitamin B12 dependent methionine synthase, activation domain protein</fullName>
    </submittedName>
</protein>
<evidence type="ECO:0000313" key="2">
    <source>
        <dbReference type="EMBL" id="RDY23016.1"/>
    </source>
</evidence>
<proteinExistence type="predicted"/>
<name>A0A371IRA7_9FIRM</name>
<keyword evidence="3" id="KW-1185">Reference proteome</keyword>